<dbReference type="PANTHER" id="PTHR33606">
    <property type="entry name" value="PROTEIN YCII"/>
    <property type="match status" value="1"/>
</dbReference>
<dbReference type="InterPro" id="IPR051807">
    <property type="entry name" value="Sec-metab_biosynth-assoc"/>
</dbReference>
<evidence type="ECO:0000313" key="4">
    <source>
        <dbReference type="Proteomes" id="UP001254257"/>
    </source>
</evidence>
<evidence type="ECO:0000256" key="1">
    <source>
        <dbReference type="ARBA" id="ARBA00007689"/>
    </source>
</evidence>
<feature type="domain" description="YCII-related" evidence="2">
    <location>
        <begin position="1"/>
        <end position="88"/>
    </location>
</feature>
<reference evidence="3 4" key="1">
    <citation type="submission" date="2023-09" db="EMBL/GenBank/DDBJ databases">
        <title>Whole genome shotgun sequencing (WGS) of Bosea sp. ZW T0_25, isolated from stored onions (Allium cepa).</title>
        <authorList>
            <person name="Stoll D.A."/>
            <person name="Huch M."/>
        </authorList>
    </citation>
    <scope>NUCLEOTIDE SEQUENCE [LARGE SCALE GENOMIC DNA]</scope>
    <source>
        <strain evidence="3 4">ZW T0_25</strain>
    </source>
</reference>
<keyword evidence="4" id="KW-1185">Reference proteome</keyword>
<gene>
    <name evidence="3" type="ORF">RKE40_08325</name>
</gene>
<evidence type="ECO:0000259" key="2">
    <source>
        <dbReference type="Pfam" id="PF03795"/>
    </source>
</evidence>
<dbReference type="Gene3D" id="3.30.70.1060">
    <property type="entry name" value="Dimeric alpha+beta barrel"/>
    <property type="match status" value="1"/>
</dbReference>
<comment type="similarity">
    <text evidence="1">Belongs to the YciI family.</text>
</comment>
<accession>A0ABU3S525</accession>
<dbReference type="EMBL" id="JAWDID010000009">
    <property type="protein sequence ID" value="MDU0339884.1"/>
    <property type="molecule type" value="Genomic_DNA"/>
</dbReference>
<comment type="caution">
    <text evidence="3">The sequence shown here is derived from an EMBL/GenBank/DDBJ whole genome shotgun (WGS) entry which is preliminary data.</text>
</comment>
<dbReference type="Pfam" id="PF03795">
    <property type="entry name" value="YCII"/>
    <property type="match status" value="1"/>
</dbReference>
<sequence length="95" mass="10291">MLFAITCLDKPGATALRTELRPSHLDYLAPRREQILFAGPFLAEDGATSTGSLIVIDCPNRTAAEEFAAGDPYARGGLFQSVELRAWRKVLPEGA</sequence>
<name>A0ABU3S525_9HYPH</name>
<evidence type="ECO:0000313" key="3">
    <source>
        <dbReference type="EMBL" id="MDU0339884.1"/>
    </source>
</evidence>
<dbReference type="RefSeq" id="WP_316017768.1">
    <property type="nucleotide sequence ID" value="NZ_JAWDID010000009.1"/>
</dbReference>
<dbReference type="InterPro" id="IPR011008">
    <property type="entry name" value="Dimeric_a/b-barrel"/>
</dbReference>
<proteinExistence type="inferred from homology"/>
<dbReference type="SUPFAM" id="SSF54909">
    <property type="entry name" value="Dimeric alpha+beta barrel"/>
    <property type="match status" value="1"/>
</dbReference>
<dbReference type="Proteomes" id="UP001254257">
    <property type="component" value="Unassembled WGS sequence"/>
</dbReference>
<protein>
    <submittedName>
        <fullName evidence="3">YciI family protein</fullName>
    </submittedName>
</protein>
<dbReference type="InterPro" id="IPR005545">
    <property type="entry name" value="YCII"/>
</dbReference>
<dbReference type="PANTHER" id="PTHR33606:SF3">
    <property type="entry name" value="PROTEIN YCII"/>
    <property type="match status" value="1"/>
</dbReference>
<organism evidence="3 4">
    <name type="scientific">Bosea rubneri</name>
    <dbReference type="NCBI Taxonomy" id="3075434"/>
    <lineage>
        <taxon>Bacteria</taxon>
        <taxon>Pseudomonadati</taxon>
        <taxon>Pseudomonadota</taxon>
        <taxon>Alphaproteobacteria</taxon>
        <taxon>Hyphomicrobiales</taxon>
        <taxon>Boseaceae</taxon>
        <taxon>Bosea</taxon>
    </lineage>
</organism>